<dbReference type="Gene3D" id="3.40.50.720">
    <property type="entry name" value="NAD(P)-binding Rossmann-like Domain"/>
    <property type="match status" value="1"/>
</dbReference>
<dbReference type="SUPFAM" id="SSF69572">
    <property type="entry name" value="Activating enzymes of the ubiquitin-like proteins"/>
    <property type="match status" value="1"/>
</dbReference>
<protein>
    <recommendedName>
        <fullName evidence="10">THIF-type NAD/FAD binding fold domain-containing protein</fullName>
    </recommendedName>
</protein>
<evidence type="ECO:0000313" key="9">
    <source>
        <dbReference type="Proteomes" id="UP001138768"/>
    </source>
</evidence>
<dbReference type="GO" id="GO:0061504">
    <property type="term" value="P:cyclic threonylcarbamoyladenosine biosynthetic process"/>
    <property type="evidence" value="ECO:0007669"/>
    <property type="project" value="TreeGrafter"/>
</dbReference>
<organism evidence="8 9">
    <name type="scientific">Lamprobacter modestohalophilus</name>
    <dbReference type="NCBI Taxonomy" id="1064514"/>
    <lineage>
        <taxon>Bacteria</taxon>
        <taxon>Pseudomonadati</taxon>
        <taxon>Pseudomonadota</taxon>
        <taxon>Gammaproteobacteria</taxon>
        <taxon>Chromatiales</taxon>
        <taxon>Chromatiaceae</taxon>
        <taxon>Lamprobacter</taxon>
    </lineage>
</organism>
<accession>A0A9X0WB30</accession>
<keyword evidence="3" id="KW-0378">Hydrolase</keyword>
<keyword evidence="2" id="KW-0479">Metal-binding</keyword>
<dbReference type="InterPro" id="IPR000594">
    <property type="entry name" value="ThiF_NAD_FAD-bd"/>
</dbReference>
<proteinExistence type="predicted"/>
<sequence>MALGMGPGTSRFATAGSGIAPISTMAHGNPRAIGVMATTSTPISIWSRKSWGTEIMASIRIRFPQGDFARLRQRLLADPSQEAFGLLLGQREDAGDTRIIRVIASHFPMPADYESRSVAHLRLRREYIYDRLVEMQEKGDADTLIDVHTHPFCADGVAFSAHDDADERAFHDWLTETLDMHYASLVLSRSDYSARLWERHDGLSTPCPAQVCTQTALEHWPSADQARQMRDDHATALDPDNGFLARGVLALGLDVLRQIVHDQTIAVVGVGGLGSIIAEHLIHNGFHHLHLIDHDRVETTNLNRIVGAGLQDAQNGRLKVDAVRDHLLRINPEATITAHACGIEEPDLLPALATCDWIMLATDSHASRYRAQAIALQFGIPLIAAGVNISVNDGRITDMSGEVITARWGDRLCLNCLGRIAPTQIAAETIPGLGEVFAQRGYVNGQDVKEPAVKTLNSMLATLAVDTLLNQFTGRQAHRPIQVYENNLEPCIYADHDSLEQRTKECFHCA</sequence>
<evidence type="ECO:0000259" key="6">
    <source>
        <dbReference type="Pfam" id="PF00899"/>
    </source>
</evidence>
<dbReference type="PANTHER" id="PTHR43267:SF1">
    <property type="entry name" value="TRNA THREONYLCARBAMOYLADENOSINE DEHYDRATASE"/>
    <property type="match status" value="1"/>
</dbReference>
<evidence type="ECO:0000256" key="2">
    <source>
        <dbReference type="ARBA" id="ARBA00022723"/>
    </source>
</evidence>
<gene>
    <name evidence="8" type="ORF">CKO42_17325</name>
</gene>
<keyword evidence="4" id="KW-0862">Zinc</keyword>
<dbReference type="InterPro" id="IPR045886">
    <property type="entry name" value="ThiF/MoeB/HesA"/>
</dbReference>
<dbReference type="GO" id="GO:0008237">
    <property type="term" value="F:metallopeptidase activity"/>
    <property type="evidence" value="ECO:0007669"/>
    <property type="project" value="UniProtKB-KW"/>
</dbReference>
<dbReference type="GO" id="GO:0008641">
    <property type="term" value="F:ubiquitin-like modifier activating enzyme activity"/>
    <property type="evidence" value="ECO:0007669"/>
    <property type="project" value="InterPro"/>
</dbReference>
<dbReference type="PANTHER" id="PTHR43267">
    <property type="entry name" value="TRNA THREONYLCARBAMOYLADENOSINE DEHYDRATASE"/>
    <property type="match status" value="1"/>
</dbReference>
<comment type="caution">
    <text evidence="8">The sequence shown here is derived from an EMBL/GenBank/DDBJ whole genome shotgun (WGS) entry which is preliminary data.</text>
</comment>
<evidence type="ECO:0000256" key="4">
    <source>
        <dbReference type="ARBA" id="ARBA00022833"/>
    </source>
</evidence>
<dbReference type="Pfam" id="PF00899">
    <property type="entry name" value="ThiF"/>
    <property type="match status" value="1"/>
</dbReference>
<evidence type="ECO:0000256" key="1">
    <source>
        <dbReference type="ARBA" id="ARBA00022670"/>
    </source>
</evidence>
<evidence type="ECO:0008006" key="10">
    <source>
        <dbReference type="Google" id="ProtNLM"/>
    </source>
</evidence>
<dbReference type="GO" id="GO:0061503">
    <property type="term" value="F:tRNA threonylcarbamoyladenosine dehydratase"/>
    <property type="evidence" value="ECO:0007669"/>
    <property type="project" value="TreeGrafter"/>
</dbReference>
<evidence type="ECO:0000259" key="7">
    <source>
        <dbReference type="Pfam" id="PF14464"/>
    </source>
</evidence>
<dbReference type="Proteomes" id="UP001138768">
    <property type="component" value="Unassembled WGS sequence"/>
</dbReference>
<reference evidence="8 9" key="1">
    <citation type="journal article" date="2020" name="Microorganisms">
        <title>Osmotic Adaptation and Compatible Solute Biosynthesis of Phototrophic Bacteria as Revealed from Genome Analyses.</title>
        <authorList>
            <person name="Imhoff J.F."/>
            <person name="Rahn T."/>
            <person name="Kunzel S."/>
            <person name="Keller A."/>
            <person name="Neulinger S.C."/>
        </authorList>
    </citation>
    <scope>NUCLEOTIDE SEQUENCE [LARGE SCALE GENOMIC DNA]</scope>
    <source>
        <strain evidence="8 9">DSM 25653</strain>
    </source>
</reference>
<evidence type="ECO:0000313" key="8">
    <source>
        <dbReference type="EMBL" id="MBK1620169.1"/>
    </source>
</evidence>
<name>A0A9X0WB30_9GAMM</name>
<dbReference type="InterPro" id="IPR028090">
    <property type="entry name" value="JAB_dom_prok"/>
</dbReference>
<dbReference type="GO" id="GO:0006508">
    <property type="term" value="P:proteolysis"/>
    <property type="evidence" value="ECO:0007669"/>
    <property type="project" value="UniProtKB-KW"/>
</dbReference>
<feature type="domain" description="THIF-type NAD/FAD binding fold" evidence="6">
    <location>
        <begin position="260"/>
        <end position="478"/>
    </location>
</feature>
<dbReference type="InterPro" id="IPR035985">
    <property type="entry name" value="Ubiquitin-activating_enz"/>
</dbReference>
<evidence type="ECO:0000256" key="3">
    <source>
        <dbReference type="ARBA" id="ARBA00022801"/>
    </source>
</evidence>
<dbReference type="CDD" id="cd01483">
    <property type="entry name" value="E1_enzyme_family"/>
    <property type="match status" value="1"/>
</dbReference>
<keyword evidence="9" id="KW-1185">Reference proteome</keyword>
<keyword evidence="5" id="KW-0482">Metalloprotease</keyword>
<dbReference type="AlphaFoldDB" id="A0A9X0WB30"/>
<dbReference type="EMBL" id="NRRY01000033">
    <property type="protein sequence ID" value="MBK1620169.1"/>
    <property type="molecule type" value="Genomic_DNA"/>
</dbReference>
<keyword evidence="1" id="KW-0645">Protease</keyword>
<dbReference type="GO" id="GO:0046872">
    <property type="term" value="F:metal ion binding"/>
    <property type="evidence" value="ECO:0007669"/>
    <property type="project" value="UniProtKB-KW"/>
</dbReference>
<feature type="domain" description="JAB" evidence="7">
    <location>
        <begin position="68"/>
        <end position="176"/>
    </location>
</feature>
<dbReference type="Pfam" id="PF14464">
    <property type="entry name" value="Prok-JAB"/>
    <property type="match status" value="1"/>
</dbReference>
<evidence type="ECO:0000256" key="5">
    <source>
        <dbReference type="ARBA" id="ARBA00023049"/>
    </source>
</evidence>